<proteinExistence type="inferred from homology"/>
<dbReference type="GO" id="GO:0006412">
    <property type="term" value="P:translation"/>
    <property type="evidence" value="ECO:0007669"/>
    <property type="project" value="UniProtKB-UniRule"/>
</dbReference>
<dbReference type="InterPro" id="IPR014717">
    <property type="entry name" value="Transl_elong_EF1B/ribsomal_bS6"/>
</dbReference>
<evidence type="ECO:0000256" key="1">
    <source>
        <dbReference type="ARBA" id="ARBA00009512"/>
    </source>
</evidence>
<evidence type="ECO:0000313" key="7">
    <source>
        <dbReference type="EMBL" id="QNS01730.1"/>
    </source>
</evidence>
<reference evidence="7 8" key="1">
    <citation type="submission" date="2020-09" db="EMBL/GenBank/DDBJ databases">
        <title>Genome sequence of the banana aphid, Pentalonia nigronervosa Coquerel (Hemiptera: Aphididae) and its symbionts.</title>
        <authorList>
            <person name="Mathers T.C."/>
            <person name="Mugford S.T."/>
            <person name="Hogenhout S.A."/>
            <person name="Tripathi L."/>
        </authorList>
    </citation>
    <scope>NUCLEOTIDE SEQUENCE [LARGE SCALE GENOMIC DNA]</scope>
    <source>
        <strain evidence="7">Ba4</strain>
    </source>
</reference>
<gene>
    <name evidence="6 7" type="primary">rpsF</name>
    <name evidence="7" type="ORF">ICW73_01955</name>
</gene>
<dbReference type="PANTHER" id="PTHR21011">
    <property type="entry name" value="MITOCHONDRIAL 28S RIBOSOMAL PROTEIN S6"/>
    <property type="match status" value="1"/>
</dbReference>
<evidence type="ECO:0000256" key="4">
    <source>
        <dbReference type="ARBA" id="ARBA00035104"/>
    </source>
</evidence>
<evidence type="ECO:0000256" key="3">
    <source>
        <dbReference type="ARBA" id="ARBA00023274"/>
    </source>
</evidence>
<evidence type="ECO:0000313" key="8">
    <source>
        <dbReference type="Proteomes" id="UP000516346"/>
    </source>
</evidence>
<dbReference type="InterPro" id="IPR035980">
    <property type="entry name" value="Ribosomal_bS6_sf"/>
</dbReference>
<dbReference type="Pfam" id="PF01250">
    <property type="entry name" value="Ribosomal_S6"/>
    <property type="match status" value="1"/>
</dbReference>
<accession>A0A7H1AZ25</accession>
<organism evidence="7 8">
    <name type="scientific">Buchnera aphidicola</name>
    <name type="common">Pentalonia nigronervosa</name>
    <dbReference type="NCBI Taxonomy" id="1309793"/>
    <lineage>
        <taxon>Bacteria</taxon>
        <taxon>Pseudomonadati</taxon>
        <taxon>Pseudomonadota</taxon>
        <taxon>Gammaproteobacteria</taxon>
        <taxon>Enterobacterales</taxon>
        <taxon>Erwiniaceae</taxon>
        <taxon>Buchnera</taxon>
    </lineage>
</organism>
<evidence type="ECO:0000256" key="2">
    <source>
        <dbReference type="ARBA" id="ARBA00022980"/>
    </source>
</evidence>
<dbReference type="HAMAP" id="MF_00360">
    <property type="entry name" value="Ribosomal_bS6"/>
    <property type="match status" value="1"/>
</dbReference>
<keyword evidence="2 6" id="KW-0689">Ribosomal protein</keyword>
<dbReference type="CDD" id="cd00473">
    <property type="entry name" value="bS6"/>
    <property type="match status" value="1"/>
</dbReference>
<dbReference type="EMBL" id="CP061275">
    <property type="protein sequence ID" value="QNS01730.1"/>
    <property type="molecule type" value="Genomic_DNA"/>
</dbReference>
<dbReference type="InterPro" id="IPR000529">
    <property type="entry name" value="Ribosomal_bS6"/>
</dbReference>
<comment type="similarity">
    <text evidence="1 6">Belongs to the bacterial ribosomal protein bS6 family.</text>
</comment>
<dbReference type="Proteomes" id="UP000516346">
    <property type="component" value="Chromosome"/>
</dbReference>
<dbReference type="AlphaFoldDB" id="A0A7H1AZ25"/>
<dbReference type="GO" id="GO:0003735">
    <property type="term" value="F:structural constituent of ribosome"/>
    <property type="evidence" value="ECO:0007669"/>
    <property type="project" value="InterPro"/>
</dbReference>
<evidence type="ECO:0000256" key="5">
    <source>
        <dbReference type="ARBA" id="ARBA00035294"/>
    </source>
</evidence>
<comment type="function">
    <text evidence="4 6">Binds together with bS18 to 16S ribosomal RNA.</text>
</comment>
<keyword evidence="6" id="KW-0699">rRNA-binding</keyword>
<dbReference type="SUPFAM" id="SSF54995">
    <property type="entry name" value="Ribosomal protein S6"/>
    <property type="match status" value="1"/>
</dbReference>
<dbReference type="GO" id="GO:0070181">
    <property type="term" value="F:small ribosomal subunit rRNA binding"/>
    <property type="evidence" value="ECO:0007669"/>
    <property type="project" value="TreeGrafter"/>
</dbReference>
<sequence>MRHYEIIFMIHPDYSERVAEIIEKYKKMIHEHLGIIHRLEDWGRRQLAYSVKKLHKAHYILMNVEIAAQSINILEKDFRLNHTIIRNLIVSTKKKITEPSSIMKFKDDKKKIKYNK</sequence>
<dbReference type="GO" id="GO:0022627">
    <property type="term" value="C:cytosolic small ribosomal subunit"/>
    <property type="evidence" value="ECO:0007669"/>
    <property type="project" value="TreeGrafter"/>
</dbReference>
<keyword evidence="6" id="KW-0694">RNA-binding</keyword>
<dbReference type="NCBIfam" id="TIGR00166">
    <property type="entry name" value="S6"/>
    <property type="match status" value="1"/>
</dbReference>
<keyword evidence="3 6" id="KW-0687">Ribonucleoprotein</keyword>
<evidence type="ECO:0000256" key="6">
    <source>
        <dbReference type="HAMAP-Rule" id="MF_00360"/>
    </source>
</evidence>
<dbReference type="Gene3D" id="3.30.70.60">
    <property type="match status" value="1"/>
</dbReference>
<name>A0A7H1AZ25_9GAMM</name>
<dbReference type="PANTHER" id="PTHR21011:SF1">
    <property type="entry name" value="SMALL RIBOSOMAL SUBUNIT PROTEIN BS6M"/>
    <property type="match status" value="1"/>
</dbReference>
<protein>
    <recommendedName>
        <fullName evidence="5 6">Small ribosomal subunit protein bS6</fullName>
    </recommendedName>
</protein>
<dbReference type="InterPro" id="IPR020814">
    <property type="entry name" value="Ribosomal_S6_plastid/chlpt"/>
</dbReference>